<evidence type="ECO:0000256" key="7">
    <source>
        <dbReference type="ARBA" id="ARBA00023040"/>
    </source>
</evidence>
<dbReference type="FunFam" id="1.20.1070.10:FF:000055">
    <property type="entry name" value="Taste receptor type 2"/>
    <property type="match status" value="1"/>
</dbReference>
<evidence type="ECO:0000256" key="13">
    <source>
        <dbReference type="SAM" id="Phobius"/>
    </source>
</evidence>
<dbReference type="GO" id="GO:0004930">
    <property type="term" value="F:G protein-coupled receptor activity"/>
    <property type="evidence" value="ECO:0007669"/>
    <property type="project" value="UniProtKB-KW"/>
</dbReference>
<feature type="transmembrane region" description="Helical" evidence="13">
    <location>
        <begin position="20"/>
        <end position="39"/>
    </location>
</feature>
<organism evidence="14 15">
    <name type="scientific">Serilophus lunatus</name>
    <name type="common">silver-breasted broadbill</name>
    <dbReference type="NCBI Taxonomy" id="239386"/>
    <lineage>
        <taxon>Eukaryota</taxon>
        <taxon>Metazoa</taxon>
        <taxon>Chordata</taxon>
        <taxon>Craniata</taxon>
        <taxon>Vertebrata</taxon>
        <taxon>Euteleostomi</taxon>
        <taxon>Archelosauria</taxon>
        <taxon>Archosauria</taxon>
        <taxon>Dinosauria</taxon>
        <taxon>Saurischia</taxon>
        <taxon>Theropoda</taxon>
        <taxon>Coelurosauria</taxon>
        <taxon>Aves</taxon>
        <taxon>Neognathae</taxon>
        <taxon>Neoaves</taxon>
        <taxon>Telluraves</taxon>
        <taxon>Australaves</taxon>
        <taxon>Passeriformes</taxon>
        <taxon>Eurylaimidae</taxon>
        <taxon>Serilophus</taxon>
    </lineage>
</organism>
<dbReference type="GO" id="GO:0033038">
    <property type="term" value="F:bitter taste receptor activity"/>
    <property type="evidence" value="ECO:0007669"/>
    <property type="project" value="InterPro"/>
</dbReference>
<evidence type="ECO:0000313" key="14">
    <source>
        <dbReference type="EMBL" id="NXM65234.1"/>
    </source>
</evidence>
<name>A0A7L1CGZ8_9PASS</name>
<comment type="similarity">
    <text evidence="2 11">Belongs to the G-protein coupled receptor T2R family.</text>
</comment>
<dbReference type="PANTHER" id="PTHR11394:SF47">
    <property type="entry name" value="TASTE RECEPTOR TYPE 2 MEMBER 40"/>
    <property type="match status" value="1"/>
</dbReference>
<keyword evidence="4 12" id="KW-0716">Sensory transduction</keyword>
<dbReference type="EMBL" id="VXBA01000041">
    <property type="protein sequence ID" value="NXM65234.1"/>
    <property type="molecule type" value="Genomic_DNA"/>
</dbReference>
<feature type="non-terminal residue" evidence="14">
    <location>
        <position position="1"/>
    </location>
</feature>
<accession>A0A7L1CGZ8</accession>
<evidence type="ECO:0000256" key="10">
    <source>
        <dbReference type="ARBA" id="ARBA00023224"/>
    </source>
</evidence>
<evidence type="ECO:0000256" key="5">
    <source>
        <dbReference type="ARBA" id="ARBA00022692"/>
    </source>
</evidence>
<feature type="transmembrane region" description="Helical" evidence="13">
    <location>
        <begin position="51"/>
        <end position="74"/>
    </location>
</feature>
<dbReference type="SUPFAM" id="SSF81321">
    <property type="entry name" value="Family A G protein-coupled receptor-like"/>
    <property type="match status" value="1"/>
</dbReference>
<dbReference type="Pfam" id="PF05296">
    <property type="entry name" value="TAS2R"/>
    <property type="match status" value="1"/>
</dbReference>
<feature type="transmembrane region" description="Helical" evidence="13">
    <location>
        <begin position="267"/>
        <end position="288"/>
    </location>
</feature>
<evidence type="ECO:0000256" key="3">
    <source>
        <dbReference type="ARBA" id="ARBA00022480"/>
    </source>
</evidence>
<dbReference type="AlphaFoldDB" id="A0A7L1CGZ8"/>
<dbReference type="PANTHER" id="PTHR11394">
    <property type="entry name" value="TASTE RECEPTOR TYPE 2"/>
    <property type="match status" value="1"/>
</dbReference>
<keyword evidence="7 12" id="KW-0297">G-protein coupled receptor</keyword>
<keyword evidence="5 12" id="KW-0812">Transmembrane</keyword>
<feature type="transmembrane region" description="Helical" evidence="13">
    <location>
        <begin position="233"/>
        <end position="255"/>
    </location>
</feature>
<dbReference type="Proteomes" id="UP000553648">
    <property type="component" value="Unassembled WGS sequence"/>
</dbReference>
<proteinExistence type="inferred from homology"/>
<comment type="subcellular location">
    <subcellularLocation>
        <location evidence="1 12">Membrane</location>
        <topology evidence="1 12">Multi-pass membrane protein</topology>
    </subcellularLocation>
</comment>
<dbReference type="InterPro" id="IPR007960">
    <property type="entry name" value="TAS2R"/>
</dbReference>
<keyword evidence="3 12" id="KW-0919">Taste</keyword>
<keyword evidence="6 13" id="KW-1133">Transmembrane helix</keyword>
<evidence type="ECO:0000256" key="9">
    <source>
        <dbReference type="ARBA" id="ARBA00023170"/>
    </source>
</evidence>
<protein>
    <recommendedName>
        <fullName evidence="12">Taste receptor type 2</fullName>
    </recommendedName>
</protein>
<keyword evidence="15" id="KW-1185">Reference proteome</keyword>
<evidence type="ECO:0000256" key="8">
    <source>
        <dbReference type="ARBA" id="ARBA00023136"/>
    </source>
</evidence>
<evidence type="ECO:0000256" key="6">
    <source>
        <dbReference type="ARBA" id="ARBA00022989"/>
    </source>
</evidence>
<sequence>EQFNLTSYAATSVAIVSLEAFSGMWINAFLVSVLCISWVKQKTLNLNEKILLFLGFSRFWYLSIEWLHYSLSIIYPNYLYVHPTFQVVASTTSFFNFSSLWVSACLCVFYCLKIANFSNRFFIYLKAKIDRIVPALFFGSVLFSLILSIFIYSDIDKAICKNHNCTSQGSIWKPTIRIEEHFFTIFFVTGFLFAVSFMAVIFSALLLLFSLWRHQRNMQTNCMKDLSMDAHIRAMKSILSFFIMYSINFILLILTQISALNTQSLDMFPFFVGRFAFPGVHSLILIFSNPKLEKILRRILCCGNCK</sequence>
<evidence type="ECO:0000256" key="2">
    <source>
        <dbReference type="ARBA" id="ARBA00007376"/>
    </source>
</evidence>
<evidence type="ECO:0000313" key="15">
    <source>
        <dbReference type="Proteomes" id="UP000553648"/>
    </source>
</evidence>
<keyword evidence="10 12" id="KW-0807">Transducer</keyword>
<evidence type="ECO:0000256" key="12">
    <source>
        <dbReference type="RuleBase" id="RU004424"/>
    </source>
</evidence>
<feature type="transmembrane region" description="Helical" evidence="13">
    <location>
        <begin position="132"/>
        <end position="152"/>
    </location>
</feature>
<dbReference type="Gene3D" id="1.20.1070.10">
    <property type="entry name" value="Rhodopsin 7-helix transmembrane proteins"/>
    <property type="match status" value="1"/>
</dbReference>
<gene>
    <name evidence="14" type="primary">Tas2r9_0</name>
    <name evidence="14" type="ORF">SERLUN_R11466</name>
</gene>
<comment type="caution">
    <text evidence="14">The sequence shown here is derived from an EMBL/GenBank/DDBJ whole genome shotgun (WGS) entry which is preliminary data.</text>
</comment>
<keyword evidence="9 12" id="KW-0675">Receptor</keyword>
<feature type="transmembrane region" description="Helical" evidence="13">
    <location>
        <begin position="94"/>
        <end position="112"/>
    </location>
</feature>
<reference evidence="14 15" key="1">
    <citation type="submission" date="2019-09" db="EMBL/GenBank/DDBJ databases">
        <title>Bird 10,000 Genomes (B10K) Project - Family phase.</title>
        <authorList>
            <person name="Zhang G."/>
        </authorList>
    </citation>
    <scope>NUCLEOTIDE SEQUENCE [LARGE SCALE GENOMIC DNA]</scope>
    <source>
        <strain evidence="14">B10K-DU-002-03</strain>
        <tissue evidence="14">Muscle</tissue>
    </source>
</reference>
<feature type="non-terminal residue" evidence="14">
    <location>
        <position position="306"/>
    </location>
</feature>
<keyword evidence="8 12" id="KW-0472">Membrane</keyword>
<evidence type="ECO:0000256" key="1">
    <source>
        <dbReference type="ARBA" id="ARBA00004141"/>
    </source>
</evidence>
<dbReference type="OrthoDB" id="8876749at2759"/>
<evidence type="ECO:0000256" key="4">
    <source>
        <dbReference type="ARBA" id="ARBA00022606"/>
    </source>
</evidence>
<feature type="transmembrane region" description="Helical" evidence="13">
    <location>
        <begin position="182"/>
        <end position="212"/>
    </location>
</feature>
<evidence type="ECO:0000256" key="11">
    <source>
        <dbReference type="RuleBase" id="RU004423"/>
    </source>
</evidence>
<dbReference type="GO" id="GO:0016020">
    <property type="term" value="C:membrane"/>
    <property type="evidence" value="ECO:0007669"/>
    <property type="project" value="UniProtKB-SubCell"/>
</dbReference>